<evidence type="ECO:0000256" key="1">
    <source>
        <dbReference type="SAM" id="MobiDB-lite"/>
    </source>
</evidence>
<name>A0ABV9RDH2_9PSEU</name>
<feature type="compositionally biased region" description="Basic and acidic residues" evidence="1">
    <location>
        <begin position="787"/>
        <end position="810"/>
    </location>
</feature>
<keyword evidence="3" id="KW-1185">Reference proteome</keyword>
<feature type="region of interest" description="Disordered" evidence="1">
    <location>
        <begin position="472"/>
        <end position="599"/>
    </location>
</feature>
<feature type="compositionally biased region" description="Basic and acidic residues" evidence="1">
    <location>
        <begin position="557"/>
        <end position="577"/>
    </location>
</feature>
<proteinExistence type="predicted"/>
<feature type="compositionally biased region" description="Low complexity" evidence="1">
    <location>
        <begin position="773"/>
        <end position="782"/>
    </location>
</feature>
<dbReference type="RefSeq" id="WP_274188641.1">
    <property type="nucleotide sequence ID" value="NZ_BAABHN010000008.1"/>
</dbReference>
<reference evidence="3" key="1">
    <citation type="journal article" date="2019" name="Int. J. Syst. Evol. Microbiol.">
        <title>The Global Catalogue of Microorganisms (GCM) 10K type strain sequencing project: providing services to taxonomists for standard genome sequencing and annotation.</title>
        <authorList>
            <consortium name="The Broad Institute Genomics Platform"/>
            <consortium name="The Broad Institute Genome Sequencing Center for Infectious Disease"/>
            <person name="Wu L."/>
            <person name="Ma J."/>
        </authorList>
    </citation>
    <scope>NUCLEOTIDE SEQUENCE [LARGE SCALE GENOMIC DNA]</scope>
    <source>
        <strain evidence="3">CCUG 50347</strain>
    </source>
</reference>
<feature type="compositionally biased region" description="Basic and acidic residues" evidence="1">
    <location>
        <begin position="163"/>
        <end position="174"/>
    </location>
</feature>
<accession>A0ABV9RDH2</accession>
<dbReference type="Proteomes" id="UP001595909">
    <property type="component" value="Unassembled WGS sequence"/>
</dbReference>
<protein>
    <recommendedName>
        <fullName evidence="4">Syndecan 1</fullName>
    </recommendedName>
</protein>
<feature type="compositionally biased region" description="Low complexity" evidence="1">
    <location>
        <begin position="16"/>
        <end position="35"/>
    </location>
</feature>
<organism evidence="2 3">
    <name type="scientific">Actinomycetospora chibensis</name>
    <dbReference type="NCBI Taxonomy" id="663606"/>
    <lineage>
        <taxon>Bacteria</taxon>
        <taxon>Bacillati</taxon>
        <taxon>Actinomycetota</taxon>
        <taxon>Actinomycetes</taxon>
        <taxon>Pseudonocardiales</taxon>
        <taxon>Pseudonocardiaceae</taxon>
        <taxon>Actinomycetospora</taxon>
    </lineage>
</organism>
<feature type="compositionally biased region" description="Pro residues" evidence="1">
    <location>
        <begin position="484"/>
        <end position="499"/>
    </location>
</feature>
<feature type="compositionally biased region" description="Basic and acidic residues" evidence="1">
    <location>
        <begin position="536"/>
        <end position="547"/>
    </location>
</feature>
<feature type="compositionally biased region" description="Pro residues" evidence="1">
    <location>
        <begin position="762"/>
        <end position="772"/>
    </location>
</feature>
<feature type="region of interest" description="Disordered" evidence="1">
    <location>
        <begin position="75"/>
        <end position="97"/>
    </location>
</feature>
<feature type="compositionally biased region" description="Low complexity" evidence="1">
    <location>
        <begin position="507"/>
        <end position="522"/>
    </location>
</feature>
<evidence type="ECO:0008006" key="4">
    <source>
        <dbReference type="Google" id="ProtNLM"/>
    </source>
</evidence>
<feature type="compositionally biased region" description="Pro residues" evidence="1">
    <location>
        <begin position="834"/>
        <end position="855"/>
    </location>
</feature>
<dbReference type="EMBL" id="JBHSIM010000008">
    <property type="protein sequence ID" value="MFC4831639.1"/>
    <property type="molecule type" value="Genomic_DNA"/>
</dbReference>
<sequence length="885" mass="91024">MAERDMTGEERPDRPALPADMAGPDPAGPDQPGSDLVGPDPAPGLARRRAGDPPRIGRLGFEGFAADLAGLAGGAGDLANLPPWSVRDDKAGDRPDRDPVALAAWRRVAERRRLRAGVEPVGAGMEVVEDIPAADVPDVVRAEVVGDLADDDRVGQSAWTEGAGHHMAGDRAEVPVDEDAVDLVDSADPVDPVAEAVDHDDAEPSDGFVNEFRPEEVPADLPGDEVDEPPVPAASTSEGRPEGGPPPARGPGAPAARGGRDPRPGTPPTARPDQGGRHEVLLSLAGRIDDDALSSVRDLVAVEDDAAAAELLGGCLLAAGAGVTAREHAVLGRWFAASRVDPELVDVLPRDPEADRREEHRFTPDPPASARESGSSRDAGEAVARAAARLPGVQRVRQCWRTTPAGSAPGPVPHRVVLVETHSADDCEHVAHHVAHAARELGAVSVEVFAAGAELPAYHRAAVRVARPLGAAASSSSVSETAPLGPPVGAPRPAQSPPPRRAEDEVPPFGVPSAPSAGSPSFLTVTGPDEGPPAEPHPEERSGDEQYRIVAAAGPDPLERERAREHHVEADAPRLDVPEPDAPPEPETVAPEEPAPVDLDPEATAERIAALWRTPPPDEILSDEHPISSWAETSLGVSFGPGPEDPIADVGSSPVAGSAPAGPSVDPDAATGEFPAVAGPATGVDVPATNGVDLPGANGEARVRRARHSRSETGEFEAPVVDTPAPAPPTPPARTNGHHHGAERPDASGDAVTGPVRRPAEIPAPPTPPSPAPAVGSSGPDSVDSQLSDRERELLARLHEELASRERLEADAPDPLTGRPVAPPAGSEDATAPRPRPMGPHPGPGRPPGPPPGPPGGTNGHRPVNGHGLPPRRDQDSDDGASPGA</sequence>
<evidence type="ECO:0000313" key="3">
    <source>
        <dbReference type="Proteomes" id="UP001595909"/>
    </source>
</evidence>
<feature type="region of interest" description="Disordered" evidence="1">
    <location>
        <begin position="632"/>
        <end position="885"/>
    </location>
</feature>
<evidence type="ECO:0000313" key="2">
    <source>
        <dbReference type="EMBL" id="MFC4831639.1"/>
    </source>
</evidence>
<feature type="compositionally biased region" description="Basic and acidic residues" evidence="1">
    <location>
        <begin position="86"/>
        <end position="97"/>
    </location>
</feature>
<feature type="compositionally biased region" description="Basic and acidic residues" evidence="1">
    <location>
        <begin position="349"/>
        <end position="363"/>
    </location>
</feature>
<feature type="region of interest" description="Disordered" evidence="1">
    <location>
        <begin position="150"/>
        <end position="277"/>
    </location>
</feature>
<feature type="compositionally biased region" description="Basic and acidic residues" evidence="1">
    <location>
        <begin position="1"/>
        <end position="14"/>
    </location>
</feature>
<feature type="region of interest" description="Disordered" evidence="1">
    <location>
        <begin position="1"/>
        <end position="59"/>
    </location>
</feature>
<feature type="compositionally biased region" description="Low complexity" evidence="1">
    <location>
        <begin position="587"/>
        <end position="598"/>
    </location>
</feature>
<feature type="region of interest" description="Disordered" evidence="1">
    <location>
        <begin position="349"/>
        <end position="381"/>
    </location>
</feature>
<comment type="caution">
    <text evidence="2">The sequence shown here is derived from an EMBL/GenBank/DDBJ whole genome shotgun (WGS) entry which is preliminary data.</text>
</comment>
<gene>
    <name evidence="2" type="ORF">ACFPEL_04370</name>
</gene>